<evidence type="ECO:0000256" key="4">
    <source>
        <dbReference type="ARBA" id="ARBA00022692"/>
    </source>
</evidence>
<proteinExistence type="inferred from homology"/>
<evidence type="ECO:0000313" key="10">
    <source>
        <dbReference type="Proteomes" id="UP000656274"/>
    </source>
</evidence>
<evidence type="ECO:0000259" key="8">
    <source>
        <dbReference type="Pfam" id="PF02397"/>
    </source>
</evidence>
<evidence type="ECO:0000256" key="7">
    <source>
        <dbReference type="SAM" id="Phobius"/>
    </source>
</evidence>
<evidence type="ECO:0000256" key="2">
    <source>
        <dbReference type="ARBA" id="ARBA00006464"/>
    </source>
</evidence>
<keyword evidence="4 7" id="KW-0812">Transmembrane</keyword>
<keyword evidence="10" id="KW-1185">Reference proteome</keyword>
<sequence length="450" mass="52676">MKNKTGRYSVYIRPIIIFLDLVIVNLLVLLCMRSAMSNFGYHSILTVFWLIISYYSGYYEVYRFTKGIEIFGKLLKQFFFISLITFAYVGYKYKYVTTEEVGRYILWSFLLVGLLKFSIFILLKKYRLLYGGNHRNVIIVGHGKSVDELKDFFTNNPDYGYNLVHIFDLKGNKKTELLESNDYVIAHKIDEIYASINTLTNREIDNLIHFADNNLKTIKFLPDSKNTFLRNLAVEYYDYIPIISLRTIPLDKEVNKRLKRVFDVVFSLLIIIGILSWLTPLIALLILFESKGPIFFKQKRNGLNYEEFYCYKFRSMHLNPIADVEQVQKNDPRITKIGKFIRKTSIDELPQFFNVLLGDMSVVGPRPHMVSHTEMYAKTVDKFMVRHFIKPGITGLAQTNGFRGEVETEKDIINRVKYDIFYLENWSILLDIKIIFATVVNAIKGEKKAY</sequence>
<keyword evidence="6 7" id="KW-0472">Membrane</keyword>
<reference evidence="9 10" key="1">
    <citation type="submission" date="2020-10" db="EMBL/GenBank/DDBJ databases">
        <title>The genome sequence of Flavobacterium aquaticum 1Y8A.</title>
        <authorList>
            <person name="Liu Y."/>
        </authorList>
    </citation>
    <scope>NUCLEOTIDE SEQUENCE [LARGE SCALE GENOMIC DNA]</scope>
    <source>
        <strain evidence="9 10">1Y8A</strain>
    </source>
</reference>
<keyword evidence="5 7" id="KW-1133">Transmembrane helix</keyword>
<dbReference type="Pfam" id="PF13727">
    <property type="entry name" value="CoA_binding_3"/>
    <property type="match status" value="1"/>
</dbReference>
<dbReference type="RefSeq" id="WP_194093624.1">
    <property type="nucleotide sequence ID" value="NZ_JADFTZ010000001.1"/>
</dbReference>
<comment type="subcellular location">
    <subcellularLocation>
        <location evidence="1">Membrane</location>
        <topology evidence="1">Multi-pass membrane protein</topology>
    </subcellularLocation>
</comment>
<dbReference type="Proteomes" id="UP000656274">
    <property type="component" value="Unassembled WGS sequence"/>
</dbReference>
<dbReference type="EMBL" id="JADFTZ010000001">
    <property type="protein sequence ID" value="MBE9575742.1"/>
    <property type="molecule type" value="Genomic_DNA"/>
</dbReference>
<feature type="transmembrane region" description="Helical" evidence="7">
    <location>
        <begin position="74"/>
        <end position="93"/>
    </location>
</feature>
<dbReference type="PANTHER" id="PTHR30576:SF0">
    <property type="entry name" value="UNDECAPRENYL-PHOSPHATE N-ACETYLGALACTOSAMINYL 1-PHOSPHATE TRANSFERASE-RELATED"/>
    <property type="match status" value="1"/>
</dbReference>
<evidence type="ECO:0000313" key="9">
    <source>
        <dbReference type="EMBL" id="MBE9575742.1"/>
    </source>
</evidence>
<dbReference type="InterPro" id="IPR017475">
    <property type="entry name" value="EPS_sugar_tfrase"/>
</dbReference>
<comment type="similarity">
    <text evidence="2">Belongs to the bacterial sugar transferase family.</text>
</comment>
<feature type="transmembrane region" description="Helical" evidence="7">
    <location>
        <begin position="12"/>
        <end position="35"/>
    </location>
</feature>
<feature type="transmembrane region" description="Helical" evidence="7">
    <location>
        <begin position="264"/>
        <end position="288"/>
    </location>
</feature>
<evidence type="ECO:0000256" key="6">
    <source>
        <dbReference type="ARBA" id="ARBA00023136"/>
    </source>
</evidence>
<feature type="domain" description="Bacterial sugar transferase" evidence="8">
    <location>
        <begin position="259"/>
        <end position="443"/>
    </location>
</feature>
<evidence type="ECO:0000256" key="1">
    <source>
        <dbReference type="ARBA" id="ARBA00004141"/>
    </source>
</evidence>
<dbReference type="NCBIfam" id="TIGR03025">
    <property type="entry name" value="EPS_sugtrans"/>
    <property type="match status" value="1"/>
</dbReference>
<gene>
    <name evidence="9" type="ORF">IM755_03385</name>
</gene>
<comment type="caution">
    <text evidence="9">The sequence shown here is derived from an EMBL/GenBank/DDBJ whole genome shotgun (WGS) entry which is preliminary data.</text>
</comment>
<feature type="transmembrane region" description="Helical" evidence="7">
    <location>
        <begin position="41"/>
        <end position="62"/>
    </location>
</feature>
<organism evidence="9 10">
    <name type="scientific">Flavobacterium proteolyticum</name>
    <dbReference type="NCBI Taxonomy" id="2911683"/>
    <lineage>
        <taxon>Bacteria</taxon>
        <taxon>Pseudomonadati</taxon>
        <taxon>Bacteroidota</taxon>
        <taxon>Flavobacteriia</taxon>
        <taxon>Flavobacteriales</taxon>
        <taxon>Flavobacteriaceae</taxon>
        <taxon>Flavobacterium</taxon>
    </lineage>
</organism>
<accession>A0ABR9WPC9</accession>
<dbReference type="InterPro" id="IPR003362">
    <property type="entry name" value="Bact_transf"/>
</dbReference>
<name>A0ABR9WPC9_9FLAO</name>
<dbReference type="PANTHER" id="PTHR30576">
    <property type="entry name" value="COLANIC BIOSYNTHESIS UDP-GLUCOSE LIPID CARRIER TRANSFERASE"/>
    <property type="match status" value="1"/>
</dbReference>
<protein>
    <submittedName>
        <fullName evidence="9">Exopolysaccharide biosynthesis polyprenyl glycosylphosphotransferase</fullName>
    </submittedName>
</protein>
<evidence type="ECO:0000256" key="3">
    <source>
        <dbReference type="ARBA" id="ARBA00022679"/>
    </source>
</evidence>
<dbReference type="Pfam" id="PF02397">
    <property type="entry name" value="Bac_transf"/>
    <property type="match status" value="1"/>
</dbReference>
<feature type="transmembrane region" description="Helical" evidence="7">
    <location>
        <begin position="105"/>
        <end position="123"/>
    </location>
</feature>
<keyword evidence="3" id="KW-0808">Transferase</keyword>
<dbReference type="Gene3D" id="3.40.50.720">
    <property type="entry name" value="NAD(P)-binding Rossmann-like Domain"/>
    <property type="match status" value="1"/>
</dbReference>
<evidence type="ECO:0000256" key="5">
    <source>
        <dbReference type="ARBA" id="ARBA00022989"/>
    </source>
</evidence>